<accession>A0A9W4TDA1</accession>
<feature type="non-terminal residue" evidence="2">
    <location>
        <position position="99"/>
    </location>
</feature>
<feature type="region of interest" description="Disordered" evidence="1">
    <location>
        <begin position="1"/>
        <end position="22"/>
    </location>
</feature>
<keyword evidence="3" id="KW-1185">Reference proteome</keyword>
<feature type="compositionally biased region" description="Polar residues" evidence="1">
    <location>
        <begin position="11"/>
        <end position="22"/>
    </location>
</feature>
<dbReference type="AlphaFoldDB" id="A0A9W4TDA1"/>
<dbReference type="EMBL" id="CAMKVN010020984">
    <property type="protein sequence ID" value="CAI2199326.1"/>
    <property type="molecule type" value="Genomic_DNA"/>
</dbReference>
<gene>
    <name evidence="2" type="ORF">FWILDA_LOCUS19018</name>
</gene>
<dbReference type="Proteomes" id="UP001153678">
    <property type="component" value="Unassembled WGS sequence"/>
</dbReference>
<evidence type="ECO:0000313" key="3">
    <source>
        <dbReference type="Proteomes" id="UP001153678"/>
    </source>
</evidence>
<proteinExistence type="predicted"/>
<organism evidence="2 3">
    <name type="scientific">Funneliformis geosporum</name>
    <dbReference type="NCBI Taxonomy" id="1117311"/>
    <lineage>
        <taxon>Eukaryota</taxon>
        <taxon>Fungi</taxon>
        <taxon>Fungi incertae sedis</taxon>
        <taxon>Mucoromycota</taxon>
        <taxon>Glomeromycotina</taxon>
        <taxon>Glomeromycetes</taxon>
        <taxon>Glomerales</taxon>
        <taxon>Glomeraceae</taxon>
        <taxon>Funneliformis</taxon>
    </lineage>
</organism>
<evidence type="ECO:0000256" key="1">
    <source>
        <dbReference type="SAM" id="MobiDB-lite"/>
    </source>
</evidence>
<feature type="region of interest" description="Disordered" evidence="1">
    <location>
        <begin position="65"/>
        <end position="84"/>
    </location>
</feature>
<protein>
    <submittedName>
        <fullName evidence="2">16041_t:CDS:1</fullName>
    </submittedName>
</protein>
<name>A0A9W4TDA1_9GLOM</name>
<feature type="non-terminal residue" evidence="2">
    <location>
        <position position="1"/>
    </location>
</feature>
<comment type="caution">
    <text evidence="2">The sequence shown here is derived from an EMBL/GenBank/DDBJ whole genome shotgun (WGS) entry which is preliminary data.</text>
</comment>
<sequence>DSKLSRDKKTVTNGNDQDLELSLSTGDDISASTAIEGVDTKVFQDNLSCDTKMITCTDSENVLSDETSEPIATQPLDRNQVTEQILKRDLSRPISSVAS</sequence>
<dbReference type="OrthoDB" id="2425217at2759"/>
<reference evidence="2" key="1">
    <citation type="submission" date="2022-08" db="EMBL/GenBank/DDBJ databases">
        <authorList>
            <person name="Kallberg Y."/>
            <person name="Tangrot J."/>
            <person name="Rosling A."/>
        </authorList>
    </citation>
    <scope>NUCLEOTIDE SEQUENCE</scope>
    <source>
        <strain evidence="2">Wild A</strain>
    </source>
</reference>
<evidence type="ECO:0000313" key="2">
    <source>
        <dbReference type="EMBL" id="CAI2199326.1"/>
    </source>
</evidence>
<feature type="compositionally biased region" description="Basic and acidic residues" evidence="1">
    <location>
        <begin position="1"/>
        <end position="10"/>
    </location>
</feature>